<dbReference type="UniPathway" id="UPA00253">
    <property type="reaction ID" value="UER00333"/>
</dbReference>
<comment type="caution">
    <text evidence="9">The sequence shown here is derived from an EMBL/GenBank/DDBJ whole genome shotgun (WGS) entry which is preliminary data.</text>
</comment>
<dbReference type="EMBL" id="SMDC01000010">
    <property type="protein sequence ID" value="TCW34573.1"/>
    <property type="molecule type" value="Genomic_DNA"/>
</dbReference>
<dbReference type="AlphaFoldDB" id="A0A4R4A6W7"/>
<protein>
    <recommendedName>
        <fullName evidence="7">NH(3)-dependent NAD(+) synthetase</fullName>
        <ecNumber evidence="7">6.3.1.5</ecNumber>
    </recommendedName>
</protein>
<evidence type="ECO:0000256" key="4">
    <source>
        <dbReference type="ARBA" id="ARBA00022840"/>
    </source>
</evidence>
<dbReference type="Proteomes" id="UP000295247">
    <property type="component" value="Unassembled WGS sequence"/>
</dbReference>
<dbReference type="InterPro" id="IPR022310">
    <property type="entry name" value="NAD/GMP_synthase"/>
</dbReference>
<dbReference type="Gene3D" id="3.40.50.620">
    <property type="entry name" value="HUPs"/>
    <property type="match status" value="1"/>
</dbReference>
<dbReference type="GO" id="GO:0003952">
    <property type="term" value="F:NAD+ synthase (glutamine-hydrolyzing) activity"/>
    <property type="evidence" value="ECO:0007669"/>
    <property type="project" value="InterPro"/>
</dbReference>
<evidence type="ECO:0000256" key="5">
    <source>
        <dbReference type="ARBA" id="ARBA00023027"/>
    </source>
</evidence>
<organism evidence="9 10">
    <name type="scientific">Marichromatium gracile</name>
    <name type="common">Chromatium gracile</name>
    <dbReference type="NCBI Taxonomy" id="1048"/>
    <lineage>
        <taxon>Bacteria</taxon>
        <taxon>Pseudomonadati</taxon>
        <taxon>Pseudomonadota</taxon>
        <taxon>Gammaproteobacteria</taxon>
        <taxon>Chromatiales</taxon>
        <taxon>Chromatiaceae</taxon>
        <taxon>Marichromatium</taxon>
    </lineage>
</organism>
<dbReference type="GO" id="GO:0005737">
    <property type="term" value="C:cytoplasm"/>
    <property type="evidence" value="ECO:0007669"/>
    <property type="project" value="InterPro"/>
</dbReference>
<dbReference type="GO" id="GO:0004359">
    <property type="term" value="F:glutaminase activity"/>
    <property type="evidence" value="ECO:0007669"/>
    <property type="project" value="InterPro"/>
</dbReference>
<sequence>MEALLNTEDISRELVRIIDGLRRELDGASAVIGLSGGLDSDVVARLAVSAVGAARVKLFTVFQEGMEDQHIRQARQTAEDLEIPLRTVDLGEIPRRFVEAMAAADPDEAFRPDGLLDPARAKCSLRTAILSTYQDRGYVVIGTSNRTEIETGFFLPFGDGIWHFGPIAHLYKTEVVSLAHLVGTRQEVILQPPSAGFWLGQEDLEDLAYWLLNGGPIGRQRIFTDEDDAQVQDIRTQLTLEKIDRTLLAFSKGRSDSEASAESALPLGLVARLRQVCEGAGRSKRRPMGRRLDLPR</sequence>
<dbReference type="RefSeq" id="WP_165913528.1">
    <property type="nucleotide sequence ID" value="NZ_NRRH01000048.1"/>
</dbReference>
<dbReference type="SUPFAM" id="SSF52402">
    <property type="entry name" value="Adenine nucleotide alpha hydrolases-like"/>
    <property type="match status" value="1"/>
</dbReference>
<keyword evidence="3 6" id="KW-0547">Nucleotide-binding</keyword>
<keyword evidence="5 6" id="KW-0520">NAD</keyword>
<evidence type="ECO:0000256" key="1">
    <source>
        <dbReference type="ARBA" id="ARBA00004790"/>
    </source>
</evidence>
<dbReference type="InterPro" id="IPR003694">
    <property type="entry name" value="NAD_synthase"/>
</dbReference>
<dbReference type="GO" id="GO:0009435">
    <property type="term" value="P:NAD+ biosynthetic process"/>
    <property type="evidence" value="ECO:0007669"/>
    <property type="project" value="UniProtKB-UniPathway"/>
</dbReference>
<dbReference type="EC" id="6.3.1.5" evidence="7"/>
<keyword evidence="4 6" id="KW-0067">ATP-binding</keyword>
<feature type="domain" description="NAD/GMP synthase" evidence="8">
    <location>
        <begin position="18"/>
        <end position="208"/>
    </location>
</feature>
<evidence type="ECO:0000313" key="9">
    <source>
        <dbReference type="EMBL" id="TCW34573.1"/>
    </source>
</evidence>
<comment type="similarity">
    <text evidence="6">Belongs to the NAD synthetase family.</text>
</comment>
<evidence type="ECO:0000256" key="7">
    <source>
        <dbReference type="RuleBase" id="RU003812"/>
    </source>
</evidence>
<evidence type="ECO:0000313" key="10">
    <source>
        <dbReference type="Proteomes" id="UP000295247"/>
    </source>
</evidence>
<evidence type="ECO:0000259" key="8">
    <source>
        <dbReference type="Pfam" id="PF02540"/>
    </source>
</evidence>
<proteinExistence type="inferred from homology"/>
<dbReference type="GO" id="GO:0005524">
    <property type="term" value="F:ATP binding"/>
    <property type="evidence" value="ECO:0007669"/>
    <property type="project" value="UniProtKB-KW"/>
</dbReference>
<name>A0A4R4A6W7_MARGR</name>
<reference evidence="9 10" key="1">
    <citation type="submission" date="2019-03" db="EMBL/GenBank/DDBJ databases">
        <title>Genomic Encyclopedia of Type Strains, Phase IV (KMG-IV): sequencing the most valuable type-strain genomes for metagenomic binning, comparative biology and taxonomic classification.</title>
        <authorList>
            <person name="Goeker M."/>
        </authorList>
    </citation>
    <scope>NUCLEOTIDE SEQUENCE [LARGE SCALE GENOMIC DNA]</scope>
    <source>
        <strain evidence="9 10">DSM 203</strain>
    </source>
</reference>
<accession>A0A4R4A6W7</accession>
<dbReference type="CDD" id="cd00553">
    <property type="entry name" value="NAD_synthase"/>
    <property type="match status" value="1"/>
</dbReference>
<dbReference type="Pfam" id="PF02540">
    <property type="entry name" value="NAD_synthase"/>
    <property type="match status" value="1"/>
</dbReference>
<evidence type="ECO:0000256" key="3">
    <source>
        <dbReference type="ARBA" id="ARBA00022741"/>
    </source>
</evidence>
<dbReference type="NCBIfam" id="TIGR00552">
    <property type="entry name" value="nadE"/>
    <property type="match status" value="1"/>
</dbReference>
<comment type="pathway">
    <text evidence="1">Cofactor biosynthesis; NAD(+) biosynthesis.</text>
</comment>
<dbReference type="GO" id="GO:0008795">
    <property type="term" value="F:NAD+ synthase activity"/>
    <property type="evidence" value="ECO:0007669"/>
    <property type="project" value="UniProtKB-EC"/>
</dbReference>
<evidence type="ECO:0000256" key="6">
    <source>
        <dbReference type="RuleBase" id="RU003811"/>
    </source>
</evidence>
<comment type="catalytic activity">
    <reaction evidence="7">
        <text>deamido-NAD(+) + NH4(+) + ATP = AMP + diphosphate + NAD(+) + H(+)</text>
        <dbReference type="Rhea" id="RHEA:21188"/>
        <dbReference type="ChEBI" id="CHEBI:15378"/>
        <dbReference type="ChEBI" id="CHEBI:28938"/>
        <dbReference type="ChEBI" id="CHEBI:30616"/>
        <dbReference type="ChEBI" id="CHEBI:33019"/>
        <dbReference type="ChEBI" id="CHEBI:57540"/>
        <dbReference type="ChEBI" id="CHEBI:58437"/>
        <dbReference type="ChEBI" id="CHEBI:456215"/>
        <dbReference type="EC" id="6.3.1.5"/>
    </reaction>
</comment>
<dbReference type="InterPro" id="IPR014729">
    <property type="entry name" value="Rossmann-like_a/b/a_fold"/>
</dbReference>
<evidence type="ECO:0000256" key="2">
    <source>
        <dbReference type="ARBA" id="ARBA00022598"/>
    </source>
</evidence>
<keyword evidence="2 6" id="KW-0436">Ligase</keyword>
<gene>
    <name evidence="9" type="ORF">EDC29_110123</name>
</gene>